<accession>A0A7R9APX1</accession>
<reference evidence="1" key="1">
    <citation type="submission" date="2020-11" db="EMBL/GenBank/DDBJ databases">
        <authorList>
            <person name="Tran Van P."/>
        </authorList>
    </citation>
    <scope>NUCLEOTIDE SEQUENCE</scope>
</reference>
<evidence type="ECO:0008006" key="2">
    <source>
        <dbReference type="Google" id="ProtNLM"/>
    </source>
</evidence>
<dbReference type="SUPFAM" id="SSF52540">
    <property type="entry name" value="P-loop containing nucleoside triphosphate hydrolases"/>
    <property type="match status" value="1"/>
</dbReference>
<organism evidence="1">
    <name type="scientific">Timema shepardi</name>
    <name type="common">Walking stick</name>
    <dbReference type="NCBI Taxonomy" id="629360"/>
    <lineage>
        <taxon>Eukaryota</taxon>
        <taxon>Metazoa</taxon>
        <taxon>Ecdysozoa</taxon>
        <taxon>Arthropoda</taxon>
        <taxon>Hexapoda</taxon>
        <taxon>Insecta</taxon>
        <taxon>Pterygota</taxon>
        <taxon>Neoptera</taxon>
        <taxon>Polyneoptera</taxon>
        <taxon>Phasmatodea</taxon>
        <taxon>Timematodea</taxon>
        <taxon>Timematoidea</taxon>
        <taxon>Timematidae</taxon>
        <taxon>Timema</taxon>
    </lineage>
</organism>
<dbReference type="AlphaFoldDB" id="A0A7R9APX1"/>
<dbReference type="Gene3D" id="3.40.50.300">
    <property type="entry name" value="P-loop containing nucleotide triphosphate hydrolases"/>
    <property type="match status" value="1"/>
</dbReference>
<evidence type="ECO:0000313" key="1">
    <source>
        <dbReference type="EMBL" id="CAD7258302.1"/>
    </source>
</evidence>
<dbReference type="EMBL" id="OC000782">
    <property type="protein sequence ID" value="CAD7258302.1"/>
    <property type="molecule type" value="Genomic_DNA"/>
</dbReference>
<sequence length="85" mass="9967">MRMAQLKMDRRMIPNQRKRRINSLMSELSLTKCCHTRLSDLSGGEKKRLALAVQVGGVFHHRGDYFRGLVRYDDERYHASKSDSR</sequence>
<gene>
    <name evidence="1" type="ORF">TSIB3V08_LOCUS2540</name>
</gene>
<protein>
    <recommendedName>
        <fullName evidence="2">ABC transporter domain-containing protein</fullName>
    </recommendedName>
</protein>
<proteinExistence type="predicted"/>
<dbReference type="InterPro" id="IPR027417">
    <property type="entry name" value="P-loop_NTPase"/>
</dbReference>
<name>A0A7R9APX1_TIMSH</name>